<evidence type="ECO:0000313" key="4">
    <source>
        <dbReference type="Proteomes" id="UP000270094"/>
    </source>
</evidence>
<proteinExistence type="predicted"/>
<reference evidence="3 4" key="1">
    <citation type="submission" date="2018-11" db="EMBL/GenBank/DDBJ databases">
        <authorList>
            <consortium name="Pathogen Informatics"/>
        </authorList>
    </citation>
    <scope>NUCLEOTIDE SEQUENCE [LARGE SCALE GENOMIC DNA]</scope>
</reference>
<dbReference type="Proteomes" id="UP000270094">
    <property type="component" value="Unassembled WGS sequence"/>
</dbReference>
<protein>
    <submittedName>
        <fullName evidence="3">Uncharacterized protein</fullName>
    </submittedName>
</protein>
<organism evidence="3 4">
    <name type="scientific">Strongylus vulgaris</name>
    <name type="common">Blood worm</name>
    <dbReference type="NCBI Taxonomy" id="40348"/>
    <lineage>
        <taxon>Eukaryota</taxon>
        <taxon>Metazoa</taxon>
        <taxon>Ecdysozoa</taxon>
        <taxon>Nematoda</taxon>
        <taxon>Chromadorea</taxon>
        <taxon>Rhabditida</taxon>
        <taxon>Rhabditina</taxon>
        <taxon>Rhabditomorpha</taxon>
        <taxon>Strongyloidea</taxon>
        <taxon>Strongylidae</taxon>
        <taxon>Strongylus</taxon>
    </lineage>
</organism>
<dbReference type="AlphaFoldDB" id="A0A3P7LBK0"/>
<keyword evidence="2" id="KW-0812">Transmembrane</keyword>
<feature type="transmembrane region" description="Helical" evidence="2">
    <location>
        <begin position="69"/>
        <end position="86"/>
    </location>
</feature>
<dbReference type="OrthoDB" id="5835902at2759"/>
<accession>A0A3P7LBK0</accession>
<keyword evidence="2" id="KW-0472">Membrane</keyword>
<keyword evidence="4" id="KW-1185">Reference proteome</keyword>
<evidence type="ECO:0000256" key="1">
    <source>
        <dbReference type="SAM" id="MobiDB-lite"/>
    </source>
</evidence>
<sequence>MPSSTQECVLCGDGILSSIETEQYARPGAVKRTLVHFIAKEEAVNIACNIRVLNCFGCAERSCEKRPALLMYPAVTHSLVYPVIVATKGWTFPLWLLILLIILFLLALLACCLIPFLLFRTETAILKDTAVGCKNVHRPSLETDTFHRITPAVAIEDREPITSTTEMYAREERRVVVSPMEEPDRGGYYGTRERRRLSEAESGYYGTRERARSSEAEGFYGTRERARSIEAESGFYGSRERARMAEDEAAKAAHLRDTAVTSDRSSYRNYAYQRDHGGVAPVEGFDQVETRERRYCISDDEDYELVEKDVKRTHTSRFMQETRQINEDDKGSTGERYREEDVHHAVYSQSLPV</sequence>
<gene>
    <name evidence="3" type="ORF">SVUK_LOCUS11486</name>
</gene>
<name>A0A3P7LBK0_STRVU</name>
<keyword evidence="2" id="KW-1133">Transmembrane helix</keyword>
<evidence type="ECO:0000256" key="2">
    <source>
        <dbReference type="SAM" id="Phobius"/>
    </source>
</evidence>
<dbReference type="EMBL" id="UYYB01097113">
    <property type="protein sequence ID" value="VDM76488.1"/>
    <property type="molecule type" value="Genomic_DNA"/>
</dbReference>
<feature type="compositionally biased region" description="Basic and acidic residues" evidence="1">
    <location>
        <begin position="324"/>
        <end position="344"/>
    </location>
</feature>
<evidence type="ECO:0000313" key="3">
    <source>
        <dbReference type="EMBL" id="VDM76488.1"/>
    </source>
</evidence>
<feature type="region of interest" description="Disordered" evidence="1">
    <location>
        <begin position="317"/>
        <end position="353"/>
    </location>
</feature>
<feature type="transmembrane region" description="Helical" evidence="2">
    <location>
        <begin position="92"/>
        <end position="119"/>
    </location>
</feature>